<name>A0A0F7SHT8_PHARH</name>
<dbReference type="InterPro" id="IPR001296">
    <property type="entry name" value="Glyco_trans_1"/>
</dbReference>
<protein>
    <recommendedName>
        <fullName evidence="3">phosphatidylinositol N-acetylglucosaminyltransferase</fullName>
        <ecNumber evidence="3">2.4.1.198</ecNumber>
    </recommendedName>
    <alternativeName>
        <fullName evidence="7">GlcNAc-PI synthesis protein</fullName>
    </alternativeName>
</protein>
<evidence type="ECO:0000313" key="11">
    <source>
        <dbReference type="EMBL" id="CDZ97278.1"/>
    </source>
</evidence>
<dbReference type="Pfam" id="PF00534">
    <property type="entry name" value="Glycos_transf_1"/>
    <property type="match status" value="1"/>
</dbReference>
<dbReference type="EC" id="2.4.1.198" evidence="3"/>
<dbReference type="GO" id="GO:0017176">
    <property type="term" value="F:phosphatidylinositol N-acetylglucosaminyltransferase activity"/>
    <property type="evidence" value="ECO:0007669"/>
    <property type="project" value="UniProtKB-EC"/>
</dbReference>
<keyword evidence="6 11" id="KW-0808">Transferase</keyword>
<keyword evidence="5" id="KW-0328">Glycosyltransferase</keyword>
<dbReference type="UniPathway" id="UPA00196"/>
<feature type="domain" description="PIGA GPI anchor biosynthesis" evidence="10">
    <location>
        <begin position="64"/>
        <end position="153"/>
    </location>
</feature>
<evidence type="ECO:0000256" key="7">
    <source>
        <dbReference type="ARBA" id="ARBA00032160"/>
    </source>
</evidence>
<dbReference type="GO" id="GO:0000506">
    <property type="term" value="C:glycosylphosphatidylinositol-N-acetylglucosaminyltransferase (GPI-GnT) complex"/>
    <property type="evidence" value="ECO:0007669"/>
    <property type="project" value="InterPro"/>
</dbReference>
<feature type="transmembrane region" description="Helical" evidence="8">
    <location>
        <begin position="415"/>
        <end position="434"/>
    </location>
</feature>
<dbReference type="AlphaFoldDB" id="A0A0F7SHT8"/>
<dbReference type="GO" id="GO:0006506">
    <property type="term" value="P:GPI anchor biosynthetic process"/>
    <property type="evidence" value="ECO:0007669"/>
    <property type="project" value="UniProtKB-UniPathway"/>
</dbReference>
<evidence type="ECO:0000256" key="6">
    <source>
        <dbReference type="ARBA" id="ARBA00022679"/>
    </source>
</evidence>
<dbReference type="EMBL" id="LN483167">
    <property type="protein sequence ID" value="CDZ97278.1"/>
    <property type="molecule type" value="Genomic_DNA"/>
</dbReference>
<comment type="pathway">
    <text evidence="2">Glycolipid biosynthesis; glycosylphosphatidylinositol-anchor biosynthesis.</text>
</comment>
<dbReference type="InterPro" id="IPR039507">
    <property type="entry name" value="PIG-A/GPI3"/>
</dbReference>
<evidence type="ECO:0000256" key="4">
    <source>
        <dbReference type="ARBA" id="ARBA00022502"/>
    </source>
</evidence>
<organism evidence="11">
    <name type="scientific">Phaffia rhodozyma</name>
    <name type="common">Yeast</name>
    <name type="synonym">Xanthophyllomyces dendrorhous</name>
    <dbReference type="NCBI Taxonomy" id="264483"/>
    <lineage>
        <taxon>Eukaryota</taxon>
        <taxon>Fungi</taxon>
        <taxon>Dikarya</taxon>
        <taxon>Basidiomycota</taxon>
        <taxon>Agaricomycotina</taxon>
        <taxon>Tremellomycetes</taxon>
        <taxon>Cystofilobasidiales</taxon>
        <taxon>Mrakiaceae</taxon>
        <taxon>Phaffia</taxon>
    </lineage>
</organism>
<evidence type="ECO:0000259" key="9">
    <source>
        <dbReference type="Pfam" id="PF00534"/>
    </source>
</evidence>
<dbReference type="Gene3D" id="3.40.50.2000">
    <property type="entry name" value="Glycogen Phosphorylase B"/>
    <property type="match status" value="2"/>
</dbReference>
<keyword evidence="8" id="KW-1133">Transmembrane helix</keyword>
<evidence type="ECO:0000256" key="5">
    <source>
        <dbReference type="ARBA" id="ARBA00022676"/>
    </source>
</evidence>
<dbReference type="CDD" id="cd03796">
    <property type="entry name" value="GT4_PIG-A-like"/>
    <property type="match status" value="1"/>
</dbReference>
<sequence length="469" mass="52862">MASDGGTSLAQYEKPRRDKGIRSYRIAMISDFFHPSVGGVENHIYMLAVGLFRRGHTVIVITHHHPPDRIGIRYLLPGLKVYHLPLPTISSSATLPNFMLFLPYLRNILLRERIDLVHGHGSLSSMAHEGIMHAPMLGVRTVLTDHSLFGFGDAVGILTNKLLRAALRNVDGVICVSHTGRENTVLRADLDPIVTHVIPNAVVPSRFIPSPSSADPDYITIVVISRLVYRKGVDLLVASAPHICRDFPEVRFVIGGDGPKMVELEQMREKHLLQDRIELIGHVKSRDVRSILCKGQIFLNTSLTEAFGIAIIEAAATGLLVVSTRVGGVPEILPEDMICFAEPNEDDVVRALSSAIHRIRAGAYDPFGAHDRVRKMYSWDEVAERTEHVYIGILEDTFIRSTWDRMWRLLDTGKVFGWFMVIIFSVQHLFLYFLDWAFPRSEIDYVPEGTDWSLDRLYQMKKVEENTPE</sequence>
<evidence type="ECO:0000256" key="8">
    <source>
        <dbReference type="SAM" id="Phobius"/>
    </source>
</evidence>
<evidence type="ECO:0000256" key="2">
    <source>
        <dbReference type="ARBA" id="ARBA00004687"/>
    </source>
</evidence>
<dbReference type="InterPro" id="IPR013234">
    <property type="entry name" value="PIGA_GPI_anchor_biosynthesis"/>
</dbReference>
<dbReference type="PANTHER" id="PTHR45871:SF1">
    <property type="entry name" value="PHOSPHATIDYLINOSITOL N-ACETYLGLUCOSAMINYLTRANSFERASE SUBUNIT A"/>
    <property type="match status" value="1"/>
</dbReference>
<dbReference type="PANTHER" id="PTHR45871">
    <property type="entry name" value="N-ACETYLGLUCOSAMINYL-PHOSPHATIDYLINOSITOL BIOSYNTHETIC PROTEIN"/>
    <property type="match status" value="1"/>
</dbReference>
<comment type="function">
    <text evidence="1">Catalytic subunit in the complex catalyzing the transfer of N-acetylglucosamine from UDP-N-acetylglucosamine to phosphatidylinositol, the first step of GPI biosynthesis.</text>
</comment>
<keyword evidence="4" id="KW-0337">GPI-anchor biosynthesis</keyword>
<reference evidence="11" key="1">
    <citation type="submission" date="2014-08" db="EMBL/GenBank/DDBJ databases">
        <authorList>
            <person name="Sharma Rahul"/>
            <person name="Thines Marco"/>
        </authorList>
    </citation>
    <scope>NUCLEOTIDE SEQUENCE</scope>
</reference>
<proteinExistence type="predicted"/>
<keyword evidence="8" id="KW-0812">Transmembrane</keyword>
<evidence type="ECO:0000256" key="1">
    <source>
        <dbReference type="ARBA" id="ARBA00003265"/>
    </source>
</evidence>
<feature type="domain" description="Glycosyl transferase family 1" evidence="9">
    <location>
        <begin position="212"/>
        <end position="357"/>
    </location>
</feature>
<evidence type="ECO:0000259" key="10">
    <source>
        <dbReference type="Pfam" id="PF08288"/>
    </source>
</evidence>
<keyword evidence="8" id="KW-0472">Membrane</keyword>
<evidence type="ECO:0000256" key="3">
    <source>
        <dbReference type="ARBA" id="ARBA00012420"/>
    </source>
</evidence>
<dbReference type="Pfam" id="PF08288">
    <property type="entry name" value="PIGA"/>
    <property type="match status" value="1"/>
</dbReference>
<dbReference type="SUPFAM" id="SSF53756">
    <property type="entry name" value="UDP-Glycosyltransferase/glycogen phosphorylase"/>
    <property type="match status" value="1"/>
</dbReference>
<accession>A0A0F7SHT8</accession>